<dbReference type="EMBL" id="CP013234">
    <property type="protein sequence ID" value="AMP03365.1"/>
    <property type="molecule type" value="Genomic_DNA"/>
</dbReference>
<comment type="cofactor">
    <cofactor evidence="1">
        <name>FAD</name>
        <dbReference type="ChEBI" id="CHEBI:57692"/>
    </cofactor>
</comment>
<protein>
    <submittedName>
        <fullName evidence="7">FAD binding domain protein</fullName>
    </submittedName>
</protein>
<dbReference type="Proteomes" id="UP000074561">
    <property type="component" value="Chromosome"/>
</dbReference>
<dbReference type="PATRIC" id="fig|279113.9.peg.973"/>
<proteinExistence type="inferred from homology"/>
<dbReference type="InterPro" id="IPR006094">
    <property type="entry name" value="Oxid_FAD_bind_N"/>
</dbReference>
<dbReference type="InterPro" id="IPR012951">
    <property type="entry name" value="BBE"/>
</dbReference>
<dbReference type="InterPro" id="IPR036318">
    <property type="entry name" value="FAD-bd_PCMH-like_sf"/>
</dbReference>
<dbReference type="PANTHER" id="PTHR42973">
    <property type="entry name" value="BINDING OXIDOREDUCTASE, PUTATIVE (AFU_ORTHOLOGUE AFUA_1G17690)-RELATED"/>
    <property type="match status" value="1"/>
</dbReference>
<dbReference type="Gene3D" id="3.40.462.20">
    <property type="match status" value="1"/>
</dbReference>
<evidence type="ECO:0000256" key="2">
    <source>
        <dbReference type="ARBA" id="ARBA00005466"/>
    </source>
</evidence>
<gene>
    <name evidence="7" type="ORF">CPter91_0977</name>
</gene>
<dbReference type="InterPro" id="IPR050416">
    <property type="entry name" value="FAD-linked_Oxidoreductase"/>
</dbReference>
<evidence type="ECO:0000256" key="3">
    <source>
        <dbReference type="ARBA" id="ARBA00022630"/>
    </source>
</evidence>
<sequence>MSDFVQVTNEDRRHEALQKGFNLRFPAAPDAGAGSIYVCKTWQETLRAANAALKNGDRITVRSGGHCYEGFVSNKLSAGEKLAIVDVGLMTGMDYSHDEDLASQVLPANPARYQFRVAAGNQNWDAYVDLYKRTGKTLPGGTCYSVGSGGHIVGGGYGLLSRLHGLTVDWLAGVDILVPDSTGIGLTAKHVNLASDGVERDLFIACRGAGGGNFGIILNYYFKNLPEAPKEAYYLALSYAWDDLRQAGGAIALKRLLDTYGEWFARHDSEWNAPNNGNGGLFTLFKLNARAAGNIGLVIQYTDVEGNVGNGKDGPFIDFVNTMSNIPGLPARLNDAFMEPNIAPKRSKNAGMDMCAQDPVGNARRMDWIALTQMFNGSGDNRRGKYKSSYQVKPTLAAPVAGSDQLWEVLYVYGNDPRLNASLVQIDSYGGAINAFTGSHETCVPQRGSILKSQFQTYWTDAADDEFHMAWLSRLYHAYILAYTPEASSGKPYPSADWQGCYINYPDVDMKYSDPAHTRVDPQWPALYYMDKAQFLVALKQKIDPGNLFRHEMSIPLQMP</sequence>
<evidence type="ECO:0000256" key="4">
    <source>
        <dbReference type="ARBA" id="ARBA00022827"/>
    </source>
</evidence>
<dbReference type="PROSITE" id="PS51387">
    <property type="entry name" value="FAD_PCMH"/>
    <property type="match status" value="1"/>
</dbReference>
<keyword evidence="4" id="KW-0274">FAD</keyword>
<dbReference type="OrthoDB" id="9775082at2"/>
<dbReference type="STRING" id="279113.CPter91_0977"/>
<feature type="domain" description="FAD-binding PCMH-type" evidence="6">
    <location>
        <begin position="29"/>
        <end position="227"/>
    </location>
</feature>
<name>A0A127Q0I7_9BURK</name>
<dbReference type="Pfam" id="PF08031">
    <property type="entry name" value="BBE"/>
    <property type="match status" value="1"/>
</dbReference>
<dbReference type="InterPro" id="IPR016169">
    <property type="entry name" value="FAD-bd_PCMH_sub2"/>
</dbReference>
<dbReference type="AlphaFoldDB" id="A0A127Q0I7"/>
<organism evidence="7 8">
    <name type="scientific">Collimonas pratensis</name>
    <dbReference type="NCBI Taxonomy" id="279113"/>
    <lineage>
        <taxon>Bacteria</taxon>
        <taxon>Pseudomonadati</taxon>
        <taxon>Pseudomonadota</taxon>
        <taxon>Betaproteobacteria</taxon>
        <taxon>Burkholderiales</taxon>
        <taxon>Oxalobacteraceae</taxon>
        <taxon>Collimonas</taxon>
    </lineage>
</organism>
<dbReference type="SUPFAM" id="SSF56176">
    <property type="entry name" value="FAD-binding/transporter-associated domain-like"/>
    <property type="match status" value="1"/>
</dbReference>
<accession>A0A127Q0I7</accession>
<dbReference type="KEGG" id="cpra:CPter91_0977"/>
<evidence type="ECO:0000313" key="8">
    <source>
        <dbReference type="Proteomes" id="UP000074561"/>
    </source>
</evidence>
<evidence type="ECO:0000256" key="5">
    <source>
        <dbReference type="ARBA" id="ARBA00023002"/>
    </source>
</evidence>
<dbReference type="InterPro" id="IPR016166">
    <property type="entry name" value="FAD-bd_PCMH"/>
</dbReference>
<evidence type="ECO:0000313" key="7">
    <source>
        <dbReference type="EMBL" id="AMP03365.1"/>
    </source>
</evidence>
<comment type="similarity">
    <text evidence="2">Belongs to the oxygen-dependent FAD-linked oxidoreductase family.</text>
</comment>
<dbReference type="RefSeq" id="WP_061937521.1">
    <property type="nucleotide sequence ID" value="NZ_CP013234.1"/>
</dbReference>
<evidence type="ECO:0000259" key="6">
    <source>
        <dbReference type="PROSITE" id="PS51387"/>
    </source>
</evidence>
<dbReference type="GO" id="GO:0071949">
    <property type="term" value="F:FAD binding"/>
    <property type="evidence" value="ECO:0007669"/>
    <property type="project" value="InterPro"/>
</dbReference>
<evidence type="ECO:0000256" key="1">
    <source>
        <dbReference type="ARBA" id="ARBA00001974"/>
    </source>
</evidence>
<keyword evidence="5" id="KW-0560">Oxidoreductase</keyword>
<dbReference type="GO" id="GO:0016491">
    <property type="term" value="F:oxidoreductase activity"/>
    <property type="evidence" value="ECO:0007669"/>
    <property type="project" value="UniProtKB-KW"/>
</dbReference>
<dbReference type="Pfam" id="PF01565">
    <property type="entry name" value="FAD_binding_4"/>
    <property type="match status" value="1"/>
</dbReference>
<dbReference type="Gene3D" id="3.30.465.10">
    <property type="match status" value="1"/>
</dbReference>
<dbReference type="PANTHER" id="PTHR42973:SF39">
    <property type="entry name" value="FAD-BINDING PCMH-TYPE DOMAIN-CONTAINING PROTEIN"/>
    <property type="match status" value="1"/>
</dbReference>
<keyword evidence="3" id="KW-0285">Flavoprotein</keyword>
<reference evidence="7 8" key="1">
    <citation type="submission" date="2015-11" db="EMBL/GenBank/DDBJ databases">
        <title>Exploring the genomic traits of fungus-feeding bacterial genus Collimonas.</title>
        <authorList>
            <person name="Song C."/>
            <person name="Schmidt R."/>
            <person name="de Jager V."/>
            <person name="Krzyzanowska D."/>
            <person name="Jongedijk E."/>
            <person name="Cankar K."/>
            <person name="Beekwilder J."/>
            <person name="van Veen A."/>
            <person name="de Boer W."/>
            <person name="van Veen J.A."/>
            <person name="Garbeva P."/>
        </authorList>
    </citation>
    <scope>NUCLEOTIDE SEQUENCE [LARGE SCALE GENOMIC DNA]</scope>
    <source>
        <strain evidence="7 8">Ter91</strain>
    </source>
</reference>